<evidence type="ECO:0000259" key="1">
    <source>
        <dbReference type="Pfam" id="PF00535"/>
    </source>
</evidence>
<dbReference type="SUPFAM" id="SSF53448">
    <property type="entry name" value="Nucleotide-diphospho-sugar transferases"/>
    <property type="match status" value="1"/>
</dbReference>
<dbReference type="InterPro" id="IPR001173">
    <property type="entry name" value="Glyco_trans_2-like"/>
</dbReference>
<evidence type="ECO:0000313" key="3">
    <source>
        <dbReference type="Proteomes" id="UP000050465"/>
    </source>
</evidence>
<dbReference type="InterPro" id="IPR050834">
    <property type="entry name" value="Glycosyltransf_2"/>
</dbReference>
<organism evidence="2 3">
    <name type="scientific">Phormidesmis priestleyi Ana</name>
    <dbReference type="NCBI Taxonomy" id="1666911"/>
    <lineage>
        <taxon>Bacteria</taxon>
        <taxon>Bacillati</taxon>
        <taxon>Cyanobacteriota</taxon>
        <taxon>Cyanophyceae</taxon>
        <taxon>Leptolyngbyales</taxon>
        <taxon>Leptolyngbyaceae</taxon>
        <taxon>Phormidesmis</taxon>
    </lineage>
</organism>
<feature type="domain" description="Glycosyltransferase 2-like" evidence="1">
    <location>
        <begin position="69"/>
        <end position="160"/>
    </location>
</feature>
<evidence type="ECO:0000313" key="2">
    <source>
        <dbReference type="EMBL" id="KPQ36597.1"/>
    </source>
</evidence>
<comment type="caution">
    <text evidence="2">The sequence shown here is derived from an EMBL/GenBank/DDBJ whole genome shotgun (WGS) entry which is preliminary data.</text>
</comment>
<dbReference type="GO" id="GO:0016740">
    <property type="term" value="F:transferase activity"/>
    <property type="evidence" value="ECO:0007669"/>
    <property type="project" value="UniProtKB-KW"/>
</dbReference>
<dbReference type="EMBL" id="LJZR01000005">
    <property type="protein sequence ID" value="KPQ36597.1"/>
    <property type="molecule type" value="Genomic_DNA"/>
</dbReference>
<accession>A0A0P8A0Z6</accession>
<dbReference type="PANTHER" id="PTHR43685:SF2">
    <property type="entry name" value="GLYCOSYLTRANSFERASE 2-LIKE DOMAIN-CONTAINING PROTEIN"/>
    <property type="match status" value="1"/>
</dbReference>
<dbReference type="PANTHER" id="PTHR43685">
    <property type="entry name" value="GLYCOSYLTRANSFERASE"/>
    <property type="match status" value="1"/>
</dbReference>
<proteinExistence type="predicted"/>
<protein>
    <submittedName>
        <fullName evidence="2">Putative glycosyltransferase</fullName>
    </submittedName>
</protein>
<reference evidence="2 3" key="1">
    <citation type="submission" date="2015-09" db="EMBL/GenBank/DDBJ databases">
        <title>Identification and resolution of microdiversity through metagenomic sequencing of parallel consortia.</title>
        <authorList>
            <person name="Nelson W.C."/>
            <person name="Romine M.F."/>
            <person name="Lindemann S.R."/>
        </authorList>
    </citation>
    <scope>NUCLEOTIDE SEQUENCE [LARGE SCALE GENOMIC DNA]</scope>
    <source>
        <strain evidence="2">Ana</strain>
    </source>
</reference>
<name>A0A0P8A0Z6_9CYAN</name>
<dbReference type="InterPro" id="IPR029044">
    <property type="entry name" value="Nucleotide-diphossugar_trans"/>
</dbReference>
<dbReference type="Gene3D" id="3.90.550.10">
    <property type="entry name" value="Spore Coat Polysaccharide Biosynthesis Protein SpsA, Chain A"/>
    <property type="match status" value="1"/>
</dbReference>
<dbReference type="STRING" id="1666911.HLUCCA11_05375"/>
<keyword evidence="2" id="KW-0808">Transferase</keyword>
<sequence length="358" mass="40531">MLAAESQLSVIIATRNRGDSVIRTIDSILQNDFKGNFEGNFKGDFKDDSLADLRSEKLYHRAASKGQKNGSSFEIVVVDQSTQDDCQKLMQKYEDEPRVVYRRTHTTGLAIARNIAINQAKNELIAITDDDCIVDQNWLWEIQKAFIEYPQAVILFGNVLTGDYDASAGFIPGYCREQVKVISTVLAKNDIDGLGACMALRKSVWREFNGFDEMLGVGGVLQASSEGDLVLQALQKGYQVCETPYVFVIHHGFRTWDQASSLIFRYWYGTGAMYGKHLKLYPVSTGWILLLLAWRWAFGRSRVADSIGRNTRKSFRLYAFGLGLLKGLWLKIERESGHFRKIGYREKPKGHSRQQIDG</sequence>
<dbReference type="AlphaFoldDB" id="A0A0P8A0Z6"/>
<dbReference type="Pfam" id="PF00535">
    <property type="entry name" value="Glycos_transf_2"/>
    <property type="match status" value="1"/>
</dbReference>
<gene>
    <name evidence="2" type="ORF">HLUCCA11_05375</name>
</gene>
<dbReference type="CDD" id="cd00761">
    <property type="entry name" value="Glyco_tranf_GTA_type"/>
    <property type="match status" value="1"/>
</dbReference>
<dbReference type="Proteomes" id="UP000050465">
    <property type="component" value="Unassembled WGS sequence"/>
</dbReference>